<reference evidence="1" key="1">
    <citation type="submission" date="2021-06" db="EMBL/GenBank/DDBJ databases">
        <authorList>
            <person name="Kallberg Y."/>
            <person name="Tangrot J."/>
            <person name="Rosling A."/>
        </authorList>
    </citation>
    <scope>NUCLEOTIDE SEQUENCE</scope>
    <source>
        <strain evidence="1">AU212A</strain>
    </source>
</reference>
<evidence type="ECO:0000313" key="2">
    <source>
        <dbReference type="Proteomes" id="UP000789860"/>
    </source>
</evidence>
<dbReference type="Proteomes" id="UP000789860">
    <property type="component" value="Unassembled WGS sequence"/>
</dbReference>
<proteinExistence type="predicted"/>
<protein>
    <submittedName>
        <fullName evidence="1">3727_t:CDS:1</fullName>
    </submittedName>
</protein>
<sequence length="49" mass="5849">LRTYLTDDSCEFLVTRIRCLKHKFQNNYTFALVYLVYTIPRAYLIVVAC</sequence>
<evidence type="ECO:0000313" key="1">
    <source>
        <dbReference type="EMBL" id="CAG8690764.1"/>
    </source>
</evidence>
<comment type="caution">
    <text evidence="1">The sequence shown here is derived from an EMBL/GenBank/DDBJ whole genome shotgun (WGS) entry which is preliminary data.</text>
</comment>
<gene>
    <name evidence="1" type="ORF">SCALOS_LOCUS10121</name>
</gene>
<feature type="non-terminal residue" evidence="1">
    <location>
        <position position="1"/>
    </location>
</feature>
<name>A0ACA9P474_9GLOM</name>
<organism evidence="1 2">
    <name type="scientific">Scutellospora calospora</name>
    <dbReference type="NCBI Taxonomy" id="85575"/>
    <lineage>
        <taxon>Eukaryota</taxon>
        <taxon>Fungi</taxon>
        <taxon>Fungi incertae sedis</taxon>
        <taxon>Mucoromycota</taxon>
        <taxon>Glomeromycotina</taxon>
        <taxon>Glomeromycetes</taxon>
        <taxon>Diversisporales</taxon>
        <taxon>Gigasporaceae</taxon>
        <taxon>Scutellospora</taxon>
    </lineage>
</organism>
<dbReference type="EMBL" id="CAJVPM010035700">
    <property type="protein sequence ID" value="CAG8690764.1"/>
    <property type="molecule type" value="Genomic_DNA"/>
</dbReference>
<keyword evidence="2" id="KW-1185">Reference proteome</keyword>
<accession>A0ACA9P474</accession>